<evidence type="ECO:0000313" key="2">
    <source>
        <dbReference type="EMBL" id="HGI30568.1"/>
    </source>
</evidence>
<dbReference type="AlphaFoldDB" id="A0A7V4DDP5"/>
<evidence type="ECO:0000259" key="1">
    <source>
        <dbReference type="Pfam" id="PF12804"/>
    </source>
</evidence>
<dbReference type="GO" id="GO:0016779">
    <property type="term" value="F:nucleotidyltransferase activity"/>
    <property type="evidence" value="ECO:0007669"/>
    <property type="project" value="UniProtKB-ARBA"/>
</dbReference>
<comment type="caution">
    <text evidence="2">The sequence shown here is derived from an EMBL/GenBank/DDBJ whole genome shotgun (WGS) entry which is preliminary data.</text>
</comment>
<organism evidence="2">
    <name type="scientific">Candidatus Caldatribacterium californiense</name>
    <dbReference type="NCBI Taxonomy" id="1454726"/>
    <lineage>
        <taxon>Bacteria</taxon>
        <taxon>Pseudomonadati</taxon>
        <taxon>Atribacterota</taxon>
        <taxon>Atribacteria</taxon>
        <taxon>Atribacterales</taxon>
        <taxon>Candidatus Caldatribacteriaceae</taxon>
        <taxon>Candidatus Caldatribacterium</taxon>
    </lineage>
</organism>
<dbReference type="InterPro" id="IPR025877">
    <property type="entry name" value="MobA-like_NTP_Trfase"/>
</dbReference>
<accession>A0A7V4DDP5</accession>
<sequence>MPDAVILAGGSRDGEIEKKFGVLNRALLVIRGKFMIEYVIDALRNVSSIGRIVVVGPVHVLQARIGTRVDAVVPAGDDPFESTLRGLEVLRTQEKVLIATSDLPLLRAEAVRDFLARCTEVTADFYYPIVRREHYEARIGKGKRTFVCLKEGCFTGGNLLLLDPRVMEAKRDWIARVVALRKNPVAIARLLGLGIILKLLVRRLSIRDVEDRVERILGMRGRAIITPYAEIGFDVDRVEHVVLAEKLLE</sequence>
<proteinExistence type="predicted"/>
<dbReference type="Pfam" id="PF12804">
    <property type="entry name" value="NTP_transf_3"/>
    <property type="match status" value="1"/>
</dbReference>
<reference evidence="2" key="1">
    <citation type="journal article" date="2020" name="mSystems">
        <title>Genome- and Community-Level Interaction Insights into Carbon Utilization and Element Cycling Functions of Hydrothermarchaeota in Hydrothermal Sediment.</title>
        <authorList>
            <person name="Zhou Z."/>
            <person name="Liu Y."/>
            <person name="Xu W."/>
            <person name="Pan J."/>
            <person name="Luo Z.H."/>
            <person name="Li M."/>
        </authorList>
    </citation>
    <scope>NUCLEOTIDE SEQUENCE [LARGE SCALE GENOMIC DNA]</scope>
    <source>
        <strain evidence="2">SpSt-747</strain>
    </source>
</reference>
<feature type="domain" description="MobA-like NTP transferase" evidence="1">
    <location>
        <begin position="4"/>
        <end position="136"/>
    </location>
</feature>
<dbReference type="SUPFAM" id="SSF53448">
    <property type="entry name" value="Nucleotide-diphospho-sugar transferases"/>
    <property type="match status" value="1"/>
</dbReference>
<dbReference type="InterPro" id="IPR029044">
    <property type="entry name" value="Nucleotide-diphossugar_trans"/>
</dbReference>
<dbReference type="EMBL" id="DTFV01000064">
    <property type="protein sequence ID" value="HGI30568.1"/>
    <property type="molecule type" value="Genomic_DNA"/>
</dbReference>
<protein>
    <recommendedName>
        <fullName evidence="1">MobA-like NTP transferase domain-containing protein</fullName>
    </recommendedName>
</protein>
<name>A0A7V4DDP5_9BACT</name>
<gene>
    <name evidence="2" type="ORF">ENV30_04570</name>
</gene>
<dbReference type="Gene3D" id="3.90.550.10">
    <property type="entry name" value="Spore Coat Polysaccharide Biosynthesis Protein SpsA, Chain A"/>
    <property type="match status" value="1"/>
</dbReference>